<gene>
    <name evidence="1" type="ORF">MIMGU_mgv1a020296mg</name>
</gene>
<evidence type="ECO:0000313" key="1">
    <source>
        <dbReference type="EMBL" id="EYU24753.1"/>
    </source>
</evidence>
<name>A0A022QBV5_ERYGU</name>
<proteinExistence type="predicted"/>
<organism evidence="1 2">
    <name type="scientific">Erythranthe guttata</name>
    <name type="common">Yellow monkey flower</name>
    <name type="synonym">Mimulus guttatus</name>
    <dbReference type="NCBI Taxonomy" id="4155"/>
    <lineage>
        <taxon>Eukaryota</taxon>
        <taxon>Viridiplantae</taxon>
        <taxon>Streptophyta</taxon>
        <taxon>Embryophyta</taxon>
        <taxon>Tracheophyta</taxon>
        <taxon>Spermatophyta</taxon>
        <taxon>Magnoliopsida</taxon>
        <taxon>eudicotyledons</taxon>
        <taxon>Gunneridae</taxon>
        <taxon>Pentapetalae</taxon>
        <taxon>asterids</taxon>
        <taxon>lamiids</taxon>
        <taxon>Lamiales</taxon>
        <taxon>Phrymaceae</taxon>
        <taxon>Erythranthe</taxon>
    </lineage>
</organism>
<keyword evidence="2" id="KW-1185">Reference proteome</keyword>
<sequence>FKIGGQTTIRIDTIQSSILGCRLPCPALEKGLSQSALAEMLDHSMPHSLVNSFHQGKLSKKVDWIPHSFAFRFMLSNLLVQ</sequence>
<protein>
    <submittedName>
        <fullName evidence="1">Uncharacterized protein</fullName>
    </submittedName>
</protein>
<feature type="non-terminal residue" evidence="1">
    <location>
        <position position="1"/>
    </location>
</feature>
<dbReference type="Proteomes" id="UP000030748">
    <property type="component" value="Unassembled WGS sequence"/>
</dbReference>
<reference evidence="1 2" key="1">
    <citation type="journal article" date="2013" name="Proc. Natl. Acad. Sci. U.S.A.">
        <title>Fine-scale variation in meiotic recombination in Mimulus inferred from population shotgun sequencing.</title>
        <authorList>
            <person name="Hellsten U."/>
            <person name="Wright K.M."/>
            <person name="Jenkins J."/>
            <person name="Shu S."/>
            <person name="Yuan Y."/>
            <person name="Wessler S.R."/>
            <person name="Schmutz J."/>
            <person name="Willis J.H."/>
            <person name="Rokhsar D.S."/>
        </authorList>
    </citation>
    <scope>NUCLEOTIDE SEQUENCE [LARGE SCALE GENOMIC DNA]</scope>
    <source>
        <strain evidence="2">cv. DUN x IM62</strain>
    </source>
</reference>
<evidence type="ECO:0000313" key="2">
    <source>
        <dbReference type="Proteomes" id="UP000030748"/>
    </source>
</evidence>
<dbReference type="AlphaFoldDB" id="A0A022QBV5"/>
<dbReference type="EMBL" id="KI632112">
    <property type="protein sequence ID" value="EYU24753.1"/>
    <property type="molecule type" value="Genomic_DNA"/>
</dbReference>
<accession>A0A022QBV5</accession>